<evidence type="ECO:0000313" key="1">
    <source>
        <dbReference type="EMBL" id="BBO66312.1"/>
    </source>
</evidence>
<accession>A0A5K7YAA3</accession>
<gene>
    <name evidence="1" type="ORF">DSCA_02420</name>
</gene>
<dbReference type="Proteomes" id="UP000427906">
    <property type="component" value="Chromosome"/>
</dbReference>
<sequence>MPMIVRQQGGLTEFIPSPREKRDGVIRDNALELIANLNARLQRIETELDLPSKEAEAFTEIMKRIQQEETETKRINRKLLDSGVSHSERI</sequence>
<name>A0A5K7YAA3_9BACT</name>
<dbReference type="EMBL" id="AP021874">
    <property type="protein sequence ID" value="BBO66312.1"/>
    <property type="molecule type" value="Genomic_DNA"/>
</dbReference>
<keyword evidence="2" id="KW-1185">Reference proteome</keyword>
<reference evidence="1 2" key="1">
    <citation type="submission" date="2019-11" db="EMBL/GenBank/DDBJ databases">
        <title>Comparative genomics of hydrocarbon-degrading Desulfosarcina strains.</title>
        <authorList>
            <person name="Watanabe M."/>
            <person name="Kojima H."/>
            <person name="Fukui M."/>
        </authorList>
    </citation>
    <scope>NUCLEOTIDE SEQUENCE [LARGE SCALE GENOMIC DNA]</scope>
    <source>
        <strain evidence="1 2">PL12</strain>
    </source>
</reference>
<organism evidence="1 2">
    <name type="scientific">Desulfosarcina alkanivorans</name>
    <dbReference type="NCBI Taxonomy" id="571177"/>
    <lineage>
        <taxon>Bacteria</taxon>
        <taxon>Pseudomonadati</taxon>
        <taxon>Thermodesulfobacteriota</taxon>
        <taxon>Desulfobacteria</taxon>
        <taxon>Desulfobacterales</taxon>
        <taxon>Desulfosarcinaceae</taxon>
        <taxon>Desulfosarcina</taxon>
    </lineage>
</organism>
<evidence type="ECO:0008006" key="3">
    <source>
        <dbReference type="Google" id="ProtNLM"/>
    </source>
</evidence>
<protein>
    <recommendedName>
        <fullName evidence="3">VrlD</fullName>
    </recommendedName>
</protein>
<dbReference type="AlphaFoldDB" id="A0A5K7YAA3"/>
<dbReference type="KEGG" id="dalk:DSCA_02420"/>
<evidence type="ECO:0000313" key="2">
    <source>
        <dbReference type="Proteomes" id="UP000427906"/>
    </source>
</evidence>
<proteinExistence type="predicted"/>